<gene>
    <name evidence="2" type="ORF">C4886_01245</name>
</gene>
<dbReference type="GO" id="GO:0005524">
    <property type="term" value="F:ATP binding"/>
    <property type="evidence" value="ECO:0007669"/>
    <property type="project" value="InterPro"/>
</dbReference>
<name>A0A367G5V7_9FIRM</name>
<dbReference type="EMBL" id="PSQG01000002">
    <property type="protein sequence ID" value="RCH46025.1"/>
    <property type="molecule type" value="Genomic_DNA"/>
</dbReference>
<dbReference type="Gene3D" id="3.40.50.300">
    <property type="entry name" value="P-loop containing nucleotide triphosphate hydrolases"/>
    <property type="match status" value="1"/>
</dbReference>
<feature type="domain" description="AAA+ ATPase" evidence="1">
    <location>
        <begin position="182"/>
        <end position="315"/>
    </location>
</feature>
<comment type="caution">
    <text evidence="2">The sequence shown here is derived from an EMBL/GenBank/DDBJ whole genome shotgun (WGS) entry which is preliminary data.</text>
</comment>
<evidence type="ECO:0000259" key="1">
    <source>
        <dbReference type="SMART" id="SM00382"/>
    </source>
</evidence>
<dbReference type="InterPro" id="IPR027417">
    <property type="entry name" value="P-loop_NTPase"/>
</dbReference>
<dbReference type="InterPro" id="IPR002611">
    <property type="entry name" value="IstB_ATP-bd"/>
</dbReference>
<reference evidence="2 3" key="1">
    <citation type="submission" date="2018-02" db="EMBL/GenBank/DDBJ databases">
        <title>Complete genome sequencing of Faecalibacterium prausnitzii strains isolated from the human gut.</title>
        <authorList>
            <person name="Fitzgerald B.C."/>
            <person name="Shkoporov A.N."/>
            <person name="Ross P.R."/>
            <person name="Hill C."/>
        </authorList>
    </citation>
    <scope>NUCLEOTIDE SEQUENCE [LARGE SCALE GENOMIC DNA]</scope>
    <source>
        <strain evidence="2 3">APC942/31-1</strain>
    </source>
</reference>
<dbReference type="SMART" id="SM00382">
    <property type="entry name" value="AAA"/>
    <property type="match status" value="1"/>
</dbReference>
<dbReference type="GO" id="GO:0006260">
    <property type="term" value="P:DNA replication"/>
    <property type="evidence" value="ECO:0007669"/>
    <property type="project" value="TreeGrafter"/>
</dbReference>
<dbReference type="AlphaFoldDB" id="A0A367G5V7"/>
<dbReference type="RefSeq" id="WP_015525647.1">
    <property type="nucleotide sequence ID" value="NZ_PSQG01000002.1"/>
</dbReference>
<evidence type="ECO:0000313" key="2">
    <source>
        <dbReference type="EMBL" id="RCH46025.1"/>
    </source>
</evidence>
<dbReference type="NCBIfam" id="NF005304">
    <property type="entry name" value="PRK06835.1"/>
    <property type="match status" value="1"/>
</dbReference>
<dbReference type="InterPro" id="IPR003593">
    <property type="entry name" value="AAA+_ATPase"/>
</dbReference>
<dbReference type="CDD" id="cd00009">
    <property type="entry name" value="AAA"/>
    <property type="match status" value="1"/>
</dbReference>
<dbReference type="SUPFAM" id="SSF52540">
    <property type="entry name" value="P-loop containing nucleoside triphosphate hydrolases"/>
    <property type="match status" value="1"/>
</dbReference>
<organism evidence="2 3">
    <name type="scientific">Blautia obeum</name>
    <dbReference type="NCBI Taxonomy" id="40520"/>
    <lineage>
        <taxon>Bacteria</taxon>
        <taxon>Bacillati</taxon>
        <taxon>Bacillota</taxon>
        <taxon>Clostridia</taxon>
        <taxon>Lachnospirales</taxon>
        <taxon>Lachnospiraceae</taxon>
        <taxon>Blautia</taxon>
    </lineage>
</organism>
<accession>A0A367G5V7</accession>
<proteinExistence type="predicted"/>
<sequence>MPLQNFQYDTIMREYSRRQAQNHRILEEHTAEAYGKIPRLKEIDDEVATLSADKVRRLLNGEEKGTSDLKAAIQELSDERITLLVANGFPGDYLEMPYTCPDCQDTGYIGSRKCTCFKKAEIELLYAQSNLNEILEKENFDSFSFDYYSATIKNEATGLSALETARRAYDTAQRFVQNFDHKFENLFLYGDTGVGKTFLSHCIARELLRSTHCVLYFSAYDLFDMMAANSFSRKDTGTDEELIYDCDLLIIDDLGTELTNSFVSSQLFLCLNERIMRRKSTIISTNLTLKNFSDTYSERTFSRIASNYQMISLIGKDIRIQKIFLGGN</sequence>
<dbReference type="Pfam" id="PF01695">
    <property type="entry name" value="IstB_IS21"/>
    <property type="match status" value="1"/>
</dbReference>
<protein>
    <submittedName>
        <fullName evidence="2">DNA replication protein DnaC</fullName>
    </submittedName>
</protein>
<evidence type="ECO:0000313" key="3">
    <source>
        <dbReference type="Proteomes" id="UP000253208"/>
    </source>
</evidence>
<dbReference type="PANTHER" id="PTHR30050:SF4">
    <property type="entry name" value="ATP-BINDING PROTEIN RV3427C IN INSERTION SEQUENCE-RELATED"/>
    <property type="match status" value="1"/>
</dbReference>
<dbReference type="PANTHER" id="PTHR30050">
    <property type="entry name" value="CHROMOSOMAL REPLICATION INITIATOR PROTEIN DNAA"/>
    <property type="match status" value="1"/>
</dbReference>
<dbReference type="Proteomes" id="UP000253208">
    <property type="component" value="Unassembled WGS sequence"/>
</dbReference>